<protein>
    <submittedName>
        <fullName evidence="1">Uncharacterized protein</fullName>
    </submittedName>
</protein>
<evidence type="ECO:0000313" key="2">
    <source>
        <dbReference type="Proteomes" id="UP000028700"/>
    </source>
</evidence>
<proteinExistence type="predicted"/>
<keyword evidence="2" id="KW-1185">Reference proteome</keyword>
<dbReference type="OrthoDB" id="2321885at2"/>
<dbReference type="RefSeq" id="WP_034525993.1">
    <property type="nucleotide sequence ID" value="NZ_BBJM01000002.1"/>
</dbReference>
<dbReference type="AlphaFoldDB" id="A0A081BGE6"/>
<dbReference type="Proteomes" id="UP000028700">
    <property type="component" value="Unassembled WGS sequence"/>
</dbReference>
<dbReference type="EMBL" id="BBJM01000002">
    <property type="protein sequence ID" value="GAK47114.1"/>
    <property type="molecule type" value="Genomic_DNA"/>
</dbReference>
<accession>A0A081BGE6</accession>
<evidence type="ECO:0000313" key="1">
    <source>
        <dbReference type="EMBL" id="GAK47114.1"/>
    </source>
</evidence>
<organism evidence="1 2">
    <name type="scientific">Secundilactobacillus oryzae JCM 18671</name>
    <dbReference type="NCBI Taxonomy" id="1291743"/>
    <lineage>
        <taxon>Bacteria</taxon>
        <taxon>Bacillati</taxon>
        <taxon>Bacillota</taxon>
        <taxon>Bacilli</taxon>
        <taxon>Lactobacillales</taxon>
        <taxon>Lactobacillaceae</taxon>
        <taxon>Secundilactobacillus</taxon>
    </lineage>
</organism>
<sequence>MKYYRINFNNKITDETVTIRYKVILEEPEEQKSIMQFGSATFQILSAPDNYFLMGQAALQIIRMINLGMDDSYCLTHVTFASSQNQDILKVPKRAAVESAIRETNLDPNAPLPAIDIVKQNLIG</sequence>
<reference evidence="1" key="1">
    <citation type="journal article" date="2014" name="Genome Announc.">
        <title>Draft Genome Sequence of Lactobacillus oryzae Strain SG293T.</title>
        <authorList>
            <person name="Tanizawa Y."/>
            <person name="Fujisawa T."/>
            <person name="Mochizuki T."/>
            <person name="Kaminuma E."/>
            <person name="Nakamura Y."/>
            <person name="Tohno M."/>
        </authorList>
    </citation>
    <scope>NUCLEOTIDE SEQUENCE [LARGE SCALE GENOMIC DNA]</scope>
    <source>
        <strain evidence="1">SG293</strain>
    </source>
</reference>
<comment type="caution">
    <text evidence="1">The sequence shown here is derived from an EMBL/GenBank/DDBJ whole genome shotgun (WGS) entry which is preliminary data.</text>
</comment>
<gene>
    <name evidence="1" type="ORF">LOSG293_020520</name>
</gene>
<name>A0A081BGE6_9LACO</name>